<evidence type="ECO:0000313" key="1">
    <source>
        <dbReference type="EMBL" id="MEQ2257565.1"/>
    </source>
</evidence>
<evidence type="ECO:0000313" key="2">
    <source>
        <dbReference type="Proteomes" id="UP001482620"/>
    </source>
</evidence>
<sequence length="210" mass="22391">MYTLPYLTLPALSPGSAIFSPPHSLPVAGVSACWCIGGSRCPGLGALVCAGSLPVAACQDLGPLALSGLCLGGDMPKGLRVHGWMYSGVGSWRWGLWARRCSSLGLLHCGCWVVPLGPSSALLWWEVAVISGGSLDVCGSDLQGGRSVDPHTCYCIFLWKNFIYTSTLTPTSVWIQVLTDTQMLCIAPWLPPKTSCIHKYHALFTNIVVI</sequence>
<name>A0ABV0VJY1_9TELE</name>
<protein>
    <submittedName>
        <fullName evidence="1">Uncharacterized protein</fullName>
    </submittedName>
</protein>
<accession>A0ABV0VJY1</accession>
<proteinExistence type="predicted"/>
<reference evidence="1 2" key="1">
    <citation type="submission" date="2021-06" db="EMBL/GenBank/DDBJ databases">
        <authorList>
            <person name="Palmer J.M."/>
        </authorList>
    </citation>
    <scope>NUCLEOTIDE SEQUENCE [LARGE SCALE GENOMIC DNA]</scope>
    <source>
        <strain evidence="2">if_2019</strain>
        <tissue evidence="1">Muscle</tissue>
    </source>
</reference>
<comment type="caution">
    <text evidence="1">The sequence shown here is derived from an EMBL/GenBank/DDBJ whole genome shotgun (WGS) entry which is preliminary data.</text>
</comment>
<keyword evidence="2" id="KW-1185">Reference proteome</keyword>
<dbReference type="Proteomes" id="UP001482620">
    <property type="component" value="Unassembled WGS sequence"/>
</dbReference>
<organism evidence="1 2">
    <name type="scientific">Ilyodon furcidens</name>
    <name type="common">goldbreast splitfin</name>
    <dbReference type="NCBI Taxonomy" id="33524"/>
    <lineage>
        <taxon>Eukaryota</taxon>
        <taxon>Metazoa</taxon>
        <taxon>Chordata</taxon>
        <taxon>Craniata</taxon>
        <taxon>Vertebrata</taxon>
        <taxon>Euteleostomi</taxon>
        <taxon>Actinopterygii</taxon>
        <taxon>Neopterygii</taxon>
        <taxon>Teleostei</taxon>
        <taxon>Neoteleostei</taxon>
        <taxon>Acanthomorphata</taxon>
        <taxon>Ovalentaria</taxon>
        <taxon>Atherinomorphae</taxon>
        <taxon>Cyprinodontiformes</taxon>
        <taxon>Goodeidae</taxon>
        <taxon>Ilyodon</taxon>
    </lineage>
</organism>
<gene>
    <name evidence="1" type="ORF">ILYODFUR_036014</name>
</gene>
<dbReference type="EMBL" id="JAHRIQ010111384">
    <property type="protein sequence ID" value="MEQ2257565.1"/>
    <property type="molecule type" value="Genomic_DNA"/>
</dbReference>